<dbReference type="SUPFAM" id="SSF51735">
    <property type="entry name" value="NAD(P)-binding Rossmann-fold domains"/>
    <property type="match status" value="1"/>
</dbReference>
<dbReference type="AlphaFoldDB" id="A0A6A6U133"/>
<dbReference type="OrthoDB" id="191139at2759"/>
<dbReference type="InterPro" id="IPR036291">
    <property type="entry name" value="NAD(P)-bd_dom_sf"/>
</dbReference>
<dbReference type="Gene3D" id="3.40.50.720">
    <property type="entry name" value="NAD(P)-binding Rossmann-like Domain"/>
    <property type="match status" value="1"/>
</dbReference>
<accession>A0A6A6U133</accession>
<keyword evidence="2" id="KW-0560">Oxidoreductase</keyword>
<dbReference type="EMBL" id="MU004239">
    <property type="protein sequence ID" value="KAF2665999.1"/>
    <property type="molecule type" value="Genomic_DNA"/>
</dbReference>
<keyword evidence="4" id="KW-1185">Reference proteome</keyword>
<comment type="similarity">
    <text evidence="1">Belongs to the short-chain dehydrogenases/reductases (SDR) family.</text>
</comment>
<reference evidence="3" key="1">
    <citation type="journal article" date="2020" name="Stud. Mycol.">
        <title>101 Dothideomycetes genomes: a test case for predicting lifestyles and emergence of pathogens.</title>
        <authorList>
            <person name="Haridas S."/>
            <person name="Albert R."/>
            <person name="Binder M."/>
            <person name="Bloem J."/>
            <person name="Labutti K."/>
            <person name="Salamov A."/>
            <person name="Andreopoulos B."/>
            <person name="Baker S."/>
            <person name="Barry K."/>
            <person name="Bills G."/>
            <person name="Bluhm B."/>
            <person name="Cannon C."/>
            <person name="Castanera R."/>
            <person name="Culley D."/>
            <person name="Daum C."/>
            <person name="Ezra D."/>
            <person name="Gonzalez J."/>
            <person name="Henrissat B."/>
            <person name="Kuo A."/>
            <person name="Liang C."/>
            <person name="Lipzen A."/>
            <person name="Lutzoni F."/>
            <person name="Magnuson J."/>
            <person name="Mondo S."/>
            <person name="Nolan M."/>
            <person name="Ohm R."/>
            <person name="Pangilinan J."/>
            <person name="Park H.-J."/>
            <person name="Ramirez L."/>
            <person name="Alfaro M."/>
            <person name="Sun H."/>
            <person name="Tritt A."/>
            <person name="Yoshinaga Y."/>
            <person name="Zwiers L.-H."/>
            <person name="Turgeon B."/>
            <person name="Goodwin S."/>
            <person name="Spatafora J."/>
            <person name="Crous P."/>
            <person name="Grigoriev I."/>
        </authorList>
    </citation>
    <scope>NUCLEOTIDE SEQUENCE</scope>
    <source>
        <strain evidence="3">CBS 115976</strain>
    </source>
</reference>
<gene>
    <name evidence="3" type="ORF">BT63DRAFT_481809</name>
</gene>
<dbReference type="InterPro" id="IPR002347">
    <property type="entry name" value="SDR_fam"/>
</dbReference>
<organism evidence="3 4">
    <name type="scientific">Microthyrium microscopicum</name>
    <dbReference type="NCBI Taxonomy" id="703497"/>
    <lineage>
        <taxon>Eukaryota</taxon>
        <taxon>Fungi</taxon>
        <taxon>Dikarya</taxon>
        <taxon>Ascomycota</taxon>
        <taxon>Pezizomycotina</taxon>
        <taxon>Dothideomycetes</taxon>
        <taxon>Dothideomycetes incertae sedis</taxon>
        <taxon>Microthyriales</taxon>
        <taxon>Microthyriaceae</taxon>
        <taxon>Microthyrium</taxon>
    </lineage>
</organism>
<dbReference type="PANTHER" id="PTHR24320">
    <property type="entry name" value="RETINOL DEHYDROGENASE"/>
    <property type="match status" value="1"/>
</dbReference>
<evidence type="ECO:0000313" key="4">
    <source>
        <dbReference type="Proteomes" id="UP000799302"/>
    </source>
</evidence>
<dbReference type="GO" id="GO:0016491">
    <property type="term" value="F:oxidoreductase activity"/>
    <property type="evidence" value="ECO:0007669"/>
    <property type="project" value="UniProtKB-KW"/>
</dbReference>
<name>A0A6A6U133_9PEZI</name>
<dbReference type="PANTHER" id="PTHR24320:SF274">
    <property type="entry name" value="CHAIN DEHYDROGENASE, PUTATIVE (AFU_ORTHOLOGUE AFUA_4G00440)-RELATED"/>
    <property type="match status" value="1"/>
</dbReference>
<dbReference type="Pfam" id="PF00106">
    <property type="entry name" value="adh_short"/>
    <property type="match status" value="1"/>
</dbReference>
<protein>
    <submittedName>
        <fullName evidence="3">NAD(P)-binding protein</fullName>
    </submittedName>
</protein>
<proteinExistence type="inferred from homology"/>
<dbReference type="PRINTS" id="PR00081">
    <property type="entry name" value="GDHRDH"/>
</dbReference>
<sequence length="254" mass="27568">MARFFITGSSDGLGSMAAQALIKKGHEVVLHARNAQRAKDASAACPGAEGVLVADLSSLTETKKLAEEVNNIGPFDCIIHNAGLYRGGIRRNDQNIPALTAVNTLAPYILTALIEKPKRLVYVSSGMHYSGVDDLSDLDWQKRNDRDWSDGSAYSNSKFHNVLVAKAVAKRWPDVQSNALDPGWIPTKMGGSSAPGNSETSMKTYLLLSTETKETGKYFASSKLKDPKEGTDNEASQNKYMELCEKITGVPFPQ</sequence>
<dbReference type="Proteomes" id="UP000799302">
    <property type="component" value="Unassembled WGS sequence"/>
</dbReference>
<evidence type="ECO:0000256" key="1">
    <source>
        <dbReference type="ARBA" id="ARBA00006484"/>
    </source>
</evidence>
<evidence type="ECO:0000313" key="3">
    <source>
        <dbReference type="EMBL" id="KAF2665999.1"/>
    </source>
</evidence>
<evidence type="ECO:0000256" key="2">
    <source>
        <dbReference type="ARBA" id="ARBA00023002"/>
    </source>
</evidence>